<comment type="caution">
    <text evidence="5">The sequence shown here is derived from an EMBL/GenBank/DDBJ whole genome shotgun (WGS) entry which is preliminary data.</text>
</comment>
<evidence type="ECO:0000259" key="4">
    <source>
        <dbReference type="PROSITE" id="PS01360"/>
    </source>
</evidence>
<dbReference type="EMBL" id="SAEB01000009">
    <property type="protein sequence ID" value="RVD82536.1"/>
    <property type="molecule type" value="Genomic_DNA"/>
</dbReference>
<evidence type="ECO:0000313" key="6">
    <source>
        <dbReference type="Proteomes" id="UP000283090"/>
    </source>
</evidence>
<dbReference type="InterPro" id="IPR002893">
    <property type="entry name" value="Znf_MYND"/>
</dbReference>
<proteinExistence type="predicted"/>
<organism evidence="5 6">
    <name type="scientific">Arthrobotrys flagrans</name>
    <name type="common">Nematode-trapping fungus</name>
    <name type="synonym">Trichothecium flagrans</name>
    <dbReference type="NCBI Taxonomy" id="97331"/>
    <lineage>
        <taxon>Eukaryota</taxon>
        <taxon>Fungi</taxon>
        <taxon>Dikarya</taxon>
        <taxon>Ascomycota</taxon>
        <taxon>Pezizomycotina</taxon>
        <taxon>Orbiliomycetes</taxon>
        <taxon>Orbiliales</taxon>
        <taxon>Orbiliaceae</taxon>
        <taxon>Arthrobotrys</taxon>
    </lineage>
</organism>
<evidence type="ECO:0000256" key="2">
    <source>
        <dbReference type="ARBA" id="ARBA00022771"/>
    </source>
</evidence>
<accession>A0A436ZUY0</accession>
<evidence type="ECO:0000313" key="5">
    <source>
        <dbReference type="EMBL" id="RVD82536.1"/>
    </source>
</evidence>
<dbReference type="OrthoDB" id="5295141at2759"/>
<gene>
    <name evidence="5" type="ORF">DFL_006959</name>
</gene>
<dbReference type="Gene3D" id="6.10.140.2220">
    <property type="match status" value="1"/>
</dbReference>
<dbReference type="GeneID" id="93589270"/>
<dbReference type="Pfam" id="PF01753">
    <property type="entry name" value="zf-MYND"/>
    <property type="match status" value="1"/>
</dbReference>
<protein>
    <recommendedName>
        <fullName evidence="4">MYND-type domain-containing protein</fullName>
    </recommendedName>
</protein>
<evidence type="ECO:0000256" key="1">
    <source>
        <dbReference type="ARBA" id="ARBA00022723"/>
    </source>
</evidence>
<keyword evidence="2" id="KW-0863">Zinc-finger</keyword>
<reference evidence="5 6" key="1">
    <citation type="submission" date="2019-01" db="EMBL/GenBank/DDBJ databases">
        <title>Intercellular communication is required for trap formation in the nematode-trapping fungus Duddingtonia flagrans.</title>
        <authorList>
            <person name="Youssar L."/>
            <person name="Wernet V."/>
            <person name="Hensel N."/>
            <person name="Hildebrandt H.-G."/>
            <person name="Fischer R."/>
        </authorList>
    </citation>
    <scope>NUCLEOTIDE SEQUENCE [LARGE SCALE GENOMIC DNA]</scope>
    <source>
        <strain evidence="5 6">CBS H-5679</strain>
    </source>
</reference>
<keyword evidence="6" id="KW-1185">Reference proteome</keyword>
<feature type="domain" description="MYND-type" evidence="4">
    <location>
        <begin position="11"/>
        <end position="48"/>
    </location>
</feature>
<dbReference type="SUPFAM" id="SSF144232">
    <property type="entry name" value="HIT/MYND zinc finger-like"/>
    <property type="match status" value="1"/>
</dbReference>
<dbReference type="PROSITE" id="PS01360">
    <property type="entry name" value="ZF_MYND_1"/>
    <property type="match status" value="1"/>
</dbReference>
<dbReference type="VEuPathDB" id="FungiDB:DFL_006959"/>
<keyword evidence="3" id="KW-0862">Zinc</keyword>
<evidence type="ECO:0000256" key="3">
    <source>
        <dbReference type="ARBA" id="ARBA00022833"/>
    </source>
</evidence>
<dbReference type="AlphaFoldDB" id="A0A436ZUY0"/>
<sequence>MAGYTPPISRCYICHSTINLITCPHCSAIEYCSPSHSSQDSTRHSPECNNIQKSHRRFQSIHNQIKATYDVTEETMPPLFNFYAAGKAETNGILFKDPLAFGYVTSSDEYSISLFQIEGSFAALKLAYDHEVWMHNIASRYNEPGMFVTNSLLLRGEDRLCFRYARLREEDAVVRSFGAPAVELREALVEGFVDQPGILEMLWGEVDIMEYLTRESGLAIVLILFWWVRDLKDLESFREVEGWFVKKLNRDVVHMIVEVIPQSGFVLKERLYQDDNLELIKRLEVWMEYYFLKLYYQHNDFWTTLLEPIEHDGKFLSQSGSARGAVELCWRAWRDTPGAVDHVRGMIPKVEKWVKDRKDLVAEEERRLGPASVGWEEEQMIIFVCDPEVRWNPWRY</sequence>
<dbReference type="Proteomes" id="UP000283090">
    <property type="component" value="Unassembled WGS sequence"/>
</dbReference>
<keyword evidence="1" id="KW-0479">Metal-binding</keyword>
<dbReference type="STRING" id="97331.A0A436ZUY0"/>
<dbReference type="RefSeq" id="XP_067488080.1">
    <property type="nucleotide sequence ID" value="XM_067636466.1"/>
</dbReference>
<name>A0A436ZUY0_ARTFL</name>
<dbReference type="GO" id="GO:0008270">
    <property type="term" value="F:zinc ion binding"/>
    <property type="evidence" value="ECO:0007669"/>
    <property type="project" value="UniProtKB-KW"/>
</dbReference>